<sequence>MLIFQKSIRNKHSLINSCKSNLSIISKRKHSTPSTKTEVATKDVTSITFLGTKKEIKTDLVFCEKWLQVNDPFIDETDKNNLLFFLNDVVKSYLIEKNYVLSATKSKVWSLLVQKTIENMNKKKDDIAVIKLNDLELIKMEMIKENLFNSKVNKKMEAEKINIIKNSCTLSINQENRINLKNNLKLFAVDIQKNFKWKVTPSEKICYSFLLRLIKFGEVRGDILHSKMSQEEEVELFEFIFLNIGLFLGIESKAKLDFDFNSKKINEKFFVCLTIPDKPIDDKFQVSIRETVFHSGKLQQKWREEIKEDILLNKGKEYLDSRSIFKNNNSVKNHDRVLEALKNLKALNLVWRNQQFDEAVVLKKAEVDKKK</sequence>
<proteinExistence type="predicted"/>
<organism evidence="1 2">
    <name type="scientific">Clydaea vesicula</name>
    <dbReference type="NCBI Taxonomy" id="447962"/>
    <lineage>
        <taxon>Eukaryota</taxon>
        <taxon>Fungi</taxon>
        <taxon>Fungi incertae sedis</taxon>
        <taxon>Chytridiomycota</taxon>
        <taxon>Chytridiomycota incertae sedis</taxon>
        <taxon>Chytridiomycetes</taxon>
        <taxon>Lobulomycetales</taxon>
        <taxon>Lobulomycetaceae</taxon>
        <taxon>Clydaea</taxon>
    </lineage>
</organism>
<reference evidence="1" key="1">
    <citation type="submission" date="2020-05" db="EMBL/GenBank/DDBJ databases">
        <title>Phylogenomic resolution of chytrid fungi.</title>
        <authorList>
            <person name="Stajich J.E."/>
            <person name="Amses K."/>
            <person name="Simmons R."/>
            <person name="Seto K."/>
            <person name="Myers J."/>
            <person name="Bonds A."/>
            <person name="Quandt C.A."/>
            <person name="Barry K."/>
            <person name="Liu P."/>
            <person name="Grigoriev I."/>
            <person name="Longcore J.E."/>
            <person name="James T.Y."/>
        </authorList>
    </citation>
    <scope>NUCLEOTIDE SEQUENCE</scope>
    <source>
        <strain evidence="1">JEL0476</strain>
    </source>
</reference>
<protein>
    <submittedName>
        <fullName evidence="1">Uncharacterized protein</fullName>
    </submittedName>
</protein>
<accession>A0AAD5U692</accession>
<name>A0AAD5U692_9FUNG</name>
<dbReference type="Proteomes" id="UP001211065">
    <property type="component" value="Unassembled WGS sequence"/>
</dbReference>
<evidence type="ECO:0000313" key="1">
    <source>
        <dbReference type="EMBL" id="KAJ3224504.1"/>
    </source>
</evidence>
<evidence type="ECO:0000313" key="2">
    <source>
        <dbReference type="Proteomes" id="UP001211065"/>
    </source>
</evidence>
<keyword evidence="2" id="KW-1185">Reference proteome</keyword>
<dbReference type="AlphaFoldDB" id="A0AAD5U692"/>
<comment type="caution">
    <text evidence="1">The sequence shown here is derived from an EMBL/GenBank/DDBJ whole genome shotgun (WGS) entry which is preliminary data.</text>
</comment>
<dbReference type="EMBL" id="JADGJW010000091">
    <property type="protein sequence ID" value="KAJ3224504.1"/>
    <property type="molecule type" value="Genomic_DNA"/>
</dbReference>
<gene>
    <name evidence="1" type="ORF">HK099_008372</name>
</gene>